<keyword evidence="3" id="KW-1185">Reference proteome</keyword>
<feature type="chain" id="PRO_5001485515" description="DUF302 domain-containing protein" evidence="1">
    <location>
        <begin position="20"/>
        <end position="146"/>
    </location>
</feature>
<dbReference type="AlphaFoldDB" id="A0A016QM31"/>
<dbReference type="EMBL" id="JHAC01000058">
    <property type="protein sequence ID" value="EYB66942.1"/>
    <property type="molecule type" value="Genomic_DNA"/>
</dbReference>
<dbReference type="OrthoDB" id="71332at2"/>
<reference evidence="2 3" key="1">
    <citation type="submission" date="2014-03" db="EMBL/GenBank/DDBJ databases">
        <title>Draft genome sequence of Deinococcus phoenicis 1P10ME.</title>
        <authorList>
            <person name="Stepanov V.G."/>
            <person name="Vaishampayan P."/>
            <person name="Venkateswaran K."/>
            <person name="Fox G.E."/>
        </authorList>
    </citation>
    <scope>NUCLEOTIDE SEQUENCE [LARGE SCALE GENOMIC DNA]</scope>
    <source>
        <strain evidence="2 3">1P10ME</strain>
    </source>
</reference>
<dbReference type="RefSeq" id="WP_034359680.1">
    <property type="nucleotide sequence ID" value="NZ_JHAC01000058.1"/>
</dbReference>
<dbReference type="Proteomes" id="UP000020492">
    <property type="component" value="Unassembled WGS sequence"/>
</dbReference>
<evidence type="ECO:0000313" key="3">
    <source>
        <dbReference type="Proteomes" id="UP000020492"/>
    </source>
</evidence>
<feature type="signal peptide" evidence="1">
    <location>
        <begin position="1"/>
        <end position="19"/>
    </location>
</feature>
<gene>
    <name evidence="2" type="ORF">DEIPH_ctg060orf0019</name>
</gene>
<evidence type="ECO:0008006" key="4">
    <source>
        <dbReference type="Google" id="ProtNLM"/>
    </source>
</evidence>
<accession>A0A016QM31</accession>
<keyword evidence="1" id="KW-0732">Signal</keyword>
<organism evidence="2 3">
    <name type="scientific">Deinococcus phoenicis</name>
    <dbReference type="NCBI Taxonomy" id="1476583"/>
    <lineage>
        <taxon>Bacteria</taxon>
        <taxon>Thermotogati</taxon>
        <taxon>Deinococcota</taxon>
        <taxon>Deinococci</taxon>
        <taxon>Deinococcales</taxon>
        <taxon>Deinococcaceae</taxon>
        <taxon>Deinococcus</taxon>
    </lineage>
</organism>
<dbReference type="PATRIC" id="fig|1476583.3.peg.3032"/>
<protein>
    <recommendedName>
        <fullName evidence="4">DUF302 domain-containing protein</fullName>
    </recommendedName>
</protein>
<evidence type="ECO:0000313" key="2">
    <source>
        <dbReference type="EMBL" id="EYB66942.1"/>
    </source>
</evidence>
<sequence>MKRVLVVSVAAAAFVSAAAQTQPPKMERTSDTGAVLALMKGQVDMYGDQFGSVQFQRGILSLLQSRAITVRVLTSPASAPNMKPLKALGAKVNTLPSRFTGSMVIVQGKAVILPLKQGGFAVMRGPAEIGQMQGLMEQYWRVSRPY</sequence>
<name>A0A016QM31_9DEIO</name>
<proteinExistence type="predicted"/>
<evidence type="ECO:0000256" key="1">
    <source>
        <dbReference type="SAM" id="SignalP"/>
    </source>
</evidence>
<comment type="caution">
    <text evidence="2">The sequence shown here is derived from an EMBL/GenBank/DDBJ whole genome shotgun (WGS) entry which is preliminary data.</text>
</comment>